<dbReference type="EMBL" id="GBXM01077061">
    <property type="protein sequence ID" value="JAH31516.1"/>
    <property type="molecule type" value="Transcribed_RNA"/>
</dbReference>
<keyword evidence="1" id="KW-0732">Signal</keyword>
<name>A0A0E9RQR4_ANGAN</name>
<feature type="signal peptide" evidence="1">
    <location>
        <begin position="1"/>
        <end position="17"/>
    </location>
</feature>
<accession>A0A0E9RQR4</accession>
<proteinExistence type="predicted"/>
<evidence type="ECO:0000256" key="1">
    <source>
        <dbReference type="SAM" id="SignalP"/>
    </source>
</evidence>
<feature type="chain" id="PRO_5002431721" evidence="1">
    <location>
        <begin position="18"/>
        <end position="50"/>
    </location>
</feature>
<organism evidence="2">
    <name type="scientific">Anguilla anguilla</name>
    <name type="common">European freshwater eel</name>
    <name type="synonym">Muraena anguilla</name>
    <dbReference type="NCBI Taxonomy" id="7936"/>
    <lineage>
        <taxon>Eukaryota</taxon>
        <taxon>Metazoa</taxon>
        <taxon>Chordata</taxon>
        <taxon>Craniata</taxon>
        <taxon>Vertebrata</taxon>
        <taxon>Euteleostomi</taxon>
        <taxon>Actinopterygii</taxon>
        <taxon>Neopterygii</taxon>
        <taxon>Teleostei</taxon>
        <taxon>Anguilliformes</taxon>
        <taxon>Anguillidae</taxon>
        <taxon>Anguilla</taxon>
    </lineage>
</organism>
<reference evidence="2" key="1">
    <citation type="submission" date="2014-11" db="EMBL/GenBank/DDBJ databases">
        <authorList>
            <person name="Amaro Gonzalez C."/>
        </authorList>
    </citation>
    <scope>NUCLEOTIDE SEQUENCE</scope>
</reference>
<reference evidence="2" key="2">
    <citation type="journal article" date="2015" name="Fish Shellfish Immunol.">
        <title>Early steps in the European eel (Anguilla anguilla)-Vibrio vulnificus interaction in the gills: Role of the RtxA13 toxin.</title>
        <authorList>
            <person name="Callol A."/>
            <person name="Pajuelo D."/>
            <person name="Ebbesson L."/>
            <person name="Teles M."/>
            <person name="MacKenzie S."/>
            <person name="Amaro C."/>
        </authorList>
    </citation>
    <scope>NUCLEOTIDE SEQUENCE</scope>
</reference>
<sequence>MFFGMFFFFKILSQCSRTPLLPMPSCDFYISIECSIKIILITRLWSYSTS</sequence>
<dbReference type="AlphaFoldDB" id="A0A0E9RQR4"/>
<protein>
    <submittedName>
        <fullName evidence="2">Uncharacterized protein</fullName>
    </submittedName>
</protein>
<evidence type="ECO:0000313" key="2">
    <source>
        <dbReference type="EMBL" id="JAH31516.1"/>
    </source>
</evidence>